<evidence type="ECO:0000313" key="1">
    <source>
        <dbReference type="EMBL" id="SVA30461.1"/>
    </source>
</evidence>
<accession>A0A381URT8</accession>
<reference evidence="1" key="1">
    <citation type="submission" date="2018-05" db="EMBL/GenBank/DDBJ databases">
        <authorList>
            <person name="Lanie J.A."/>
            <person name="Ng W.-L."/>
            <person name="Kazmierczak K.M."/>
            <person name="Andrzejewski T.M."/>
            <person name="Davidsen T.M."/>
            <person name="Wayne K.J."/>
            <person name="Tettelin H."/>
            <person name="Glass J.I."/>
            <person name="Rusch D."/>
            <person name="Podicherti R."/>
            <person name="Tsui H.-C.T."/>
            <person name="Winkler M.E."/>
        </authorList>
    </citation>
    <scope>NUCLEOTIDE SEQUENCE</scope>
</reference>
<name>A0A381URT8_9ZZZZ</name>
<proteinExistence type="predicted"/>
<dbReference type="AlphaFoldDB" id="A0A381URT8"/>
<dbReference type="Gene3D" id="1.50.10.20">
    <property type="match status" value="1"/>
</dbReference>
<dbReference type="EMBL" id="UINC01006930">
    <property type="protein sequence ID" value="SVA30461.1"/>
    <property type="molecule type" value="Genomic_DNA"/>
</dbReference>
<protein>
    <submittedName>
        <fullName evidence="1">Uncharacterized protein</fullName>
    </submittedName>
</protein>
<feature type="non-terminal residue" evidence="1">
    <location>
        <position position="280"/>
    </location>
</feature>
<gene>
    <name evidence="1" type="ORF">METZ01_LOCUS83315</name>
</gene>
<organism evidence="1">
    <name type="scientific">marine metagenome</name>
    <dbReference type="NCBI Taxonomy" id="408172"/>
    <lineage>
        <taxon>unclassified sequences</taxon>
        <taxon>metagenomes</taxon>
        <taxon>ecological metagenomes</taxon>
    </lineage>
</organism>
<sequence length="280" mass="31989">MDNQLMTAEEILRKIHTVINTIIKAGKPYKGLFPSILDPQTGEMLLTKPPKIPGQRDGDRAHLGSNLIHDEPLLQTMYALGKPEYVEAADSYLSHFSLNCTNTPTGLFPWGEHSFWHVLEERVGCSRNSQDGNAIHDHLRQVPFWLWEKLNSFNPDCVQNFADGLDYHWTQGSGYEYIRHANIGTPSRLERGGRSCDFPRHSGFYIFDLTFAYVQNQRSEILDQICLMTDYWWKKRDELGLLLIESRSPKEAERFFGNNAPTQTLSLGASLLESGDLMEP</sequence>